<proteinExistence type="predicted"/>
<keyword evidence="2 6" id="KW-0812">Transmembrane</keyword>
<dbReference type="EMBL" id="JAFEJT020000004">
    <property type="protein sequence ID" value="MCH9275016.1"/>
    <property type="molecule type" value="Genomic_DNA"/>
</dbReference>
<evidence type="ECO:0000313" key="8">
    <source>
        <dbReference type="Proteomes" id="UP000710815"/>
    </source>
</evidence>
<feature type="transmembrane region" description="Helical" evidence="6">
    <location>
        <begin position="50"/>
        <end position="68"/>
    </location>
</feature>
<reference evidence="7 8" key="2">
    <citation type="journal article" date="2021" name="Syst. Appl. Microbiol.">
        <title>Phylogenetic classification of ten novel species belonging to the genus Bifidobacterium comprising B. phasiani sp. nov., B. pongonis sp. nov., B. saguinibicoloris sp. nov., B. colobi sp. nov., B. simiiventris sp. nov., B. santillanense sp. nov., B. miconis sp. nov., B. amazonense sp. nov., B. pluvialisilvae sp. nov., and B. miconisargentati sp. nov.</title>
        <authorList>
            <person name="Lugli G.A."/>
            <person name="Calvete-Torre I."/>
            <person name="Alessandri G."/>
            <person name="Milani C."/>
            <person name="Turroni F."/>
            <person name="Laiolo P."/>
            <person name="Ossiprandi M.C."/>
            <person name="Margolles A."/>
            <person name="Ruiz L."/>
            <person name="Ventura M."/>
        </authorList>
    </citation>
    <scope>NUCLEOTIDE SEQUENCE [LARGE SCALE GENOMIC DNA]</scope>
    <source>
        <strain evidence="7 8">MA1</strain>
    </source>
</reference>
<sequence length="146" mass="14888">MADHATTTIPGLTQARIQAIAALAVNLISTISAGLALAGLNPLPFTSDQVSAAVLGVIAVISAVYNWWTHNVVTDAAYEGAQVTNAIKLAKRSGNTADQPEVSEAVATDATDSDDANGYVVPAYDGFGIPATAEDAAALSADYPEE</sequence>
<keyword evidence="8" id="KW-1185">Reference proteome</keyword>
<evidence type="ECO:0000256" key="2">
    <source>
        <dbReference type="ARBA" id="ARBA00022692"/>
    </source>
</evidence>
<dbReference type="InterPro" id="IPR006479">
    <property type="entry name" value="Holin"/>
</dbReference>
<name>A0ABS9VST1_9BIFI</name>
<keyword evidence="3 6" id="KW-1133">Transmembrane helix</keyword>
<evidence type="ECO:0000256" key="4">
    <source>
        <dbReference type="ARBA" id="ARBA00023136"/>
    </source>
</evidence>
<gene>
    <name evidence="7" type="ORF">JS533_001765</name>
</gene>
<evidence type="ECO:0000256" key="6">
    <source>
        <dbReference type="SAM" id="Phobius"/>
    </source>
</evidence>
<dbReference type="RefSeq" id="WP_241512849.1">
    <property type="nucleotide sequence ID" value="NZ_JAFEJT020000004.1"/>
</dbReference>
<comment type="caution">
    <text evidence="7">The sequence shown here is derived from an EMBL/GenBank/DDBJ whole genome shotgun (WGS) entry which is preliminary data.</text>
</comment>
<evidence type="ECO:0000256" key="5">
    <source>
        <dbReference type="SAM" id="MobiDB-lite"/>
    </source>
</evidence>
<keyword evidence="4 6" id="KW-0472">Membrane</keyword>
<evidence type="ECO:0000256" key="1">
    <source>
        <dbReference type="ARBA" id="ARBA00004370"/>
    </source>
</evidence>
<dbReference type="Proteomes" id="UP000710815">
    <property type="component" value="Unassembled WGS sequence"/>
</dbReference>
<organism evidence="7 8">
    <name type="scientific">Bifidobacterium amazonense</name>
    <dbReference type="NCBI Taxonomy" id="2809027"/>
    <lineage>
        <taxon>Bacteria</taxon>
        <taxon>Bacillati</taxon>
        <taxon>Actinomycetota</taxon>
        <taxon>Actinomycetes</taxon>
        <taxon>Bifidobacteriales</taxon>
        <taxon>Bifidobacteriaceae</taxon>
        <taxon>Bifidobacterium</taxon>
    </lineage>
</organism>
<reference evidence="7 8" key="1">
    <citation type="journal article" date="2021" name="Environ. Microbiol.">
        <title>Genetic insights into the dark matter of the mammalian gut microbiota through targeted genome reconstruction.</title>
        <authorList>
            <person name="Lugli G.A."/>
            <person name="Alessandri G."/>
            <person name="Milani C."/>
            <person name="Viappiani A."/>
            <person name="Fontana F."/>
            <person name="Tarracchini C."/>
            <person name="Mancabelli L."/>
            <person name="Argentini C."/>
            <person name="Ruiz L."/>
            <person name="Margolles A."/>
            <person name="van Sinderen D."/>
            <person name="Turroni F."/>
            <person name="Ventura M."/>
        </authorList>
    </citation>
    <scope>NUCLEOTIDE SEQUENCE [LARGE SCALE GENOMIC DNA]</scope>
    <source>
        <strain evidence="7 8">MA1</strain>
    </source>
</reference>
<accession>A0ABS9VST1</accession>
<feature type="region of interest" description="Disordered" evidence="5">
    <location>
        <begin position="93"/>
        <end position="115"/>
    </location>
</feature>
<feature type="transmembrane region" description="Helical" evidence="6">
    <location>
        <begin position="17"/>
        <end position="38"/>
    </location>
</feature>
<protein>
    <submittedName>
        <fullName evidence="7">SPP1 phage holin family protein</fullName>
    </submittedName>
</protein>
<comment type="subcellular location">
    <subcellularLocation>
        <location evidence="1">Membrane</location>
    </subcellularLocation>
</comment>
<evidence type="ECO:0000313" key="7">
    <source>
        <dbReference type="EMBL" id="MCH9275016.1"/>
    </source>
</evidence>
<dbReference type="Pfam" id="PF04688">
    <property type="entry name" value="Holin_SPP1"/>
    <property type="match status" value="1"/>
</dbReference>
<evidence type="ECO:0000256" key="3">
    <source>
        <dbReference type="ARBA" id="ARBA00022989"/>
    </source>
</evidence>